<sequence length="267" mass="27606">MGLHLAGKAAIVTGGSAGIGLAIAKSLFKEGVHVVIVSRNLAKLNEAKAAIEAQDGVKGGSPKVVVVDGDLRQAETVQRAAETAISHFGGIDILINNAGSARAGSFLDLTDEDFTDTWNLKLLGYIRTIRAVLPHFIEKKRGSIVNIVGGAGRTPSPTFLPGGTTNAALLNFAKGISRELAKHGVRINSVSPGLTDTERAGVLAEQQAAAKGITIEQQLAERAADIPLGRIVDPQEIADLVLFLASDKAASITGAEILVDGGQQPGV</sequence>
<dbReference type="PRINTS" id="PR00081">
    <property type="entry name" value="GDHRDH"/>
</dbReference>
<evidence type="ECO:0000313" key="2">
    <source>
        <dbReference type="EMBL" id="MBW7473828.1"/>
    </source>
</evidence>
<evidence type="ECO:0000256" key="1">
    <source>
        <dbReference type="ARBA" id="ARBA00006484"/>
    </source>
</evidence>
<dbReference type="Gene3D" id="3.40.50.720">
    <property type="entry name" value="NAD(P)-binding Rossmann-like Domain"/>
    <property type="match status" value="1"/>
</dbReference>
<dbReference type="SUPFAM" id="SSF51735">
    <property type="entry name" value="NAD(P)-binding Rossmann-fold domains"/>
    <property type="match status" value="1"/>
</dbReference>
<dbReference type="CDD" id="cd05344">
    <property type="entry name" value="BKR_like_SDR_like"/>
    <property type="match status" value="1"/>
</dbReference>
<dbReference type="PANTHER" id="PTHR42879:SF6">
    <property type="entry name" value="NADPH-DEPENDENT REDUCTASE BACG"/>
    <property type="match status" value="1"/>
</dbReference>
<evidence type="ECO:0000313" key="3">
    <source>
        <dbReference type="Proteomes" id="UP000812277"/>
    </source>
</evidence>
<organism evidence="2 3">
    <name type="scientific">Paenibacillus oenotherae</name>
    <dbReference type="NCBI Taxonomy" id="1435645"/>
    <lineage>
        <taxon>Bacteria</taxon>
        <taxon>Bacillati</taxon>
        <taxon>Bacillota</taxon>
        <taxon>Bacilli</taxon>
        <taxon>Bacillales</taxon>
        <taxon>Paenibacillaceae</taxon>
        <taxon>Paenibacillus</taxon>
    </lineage>
</organism>
<dbReference type="Pfam" id="PF13561">
    <property type="entry name" value="adh_short_C2"/>
    <property type="match status" value="1"/>
</dbReference>
<dbReference type="InterPro" id="IPR050259">
    <property type="entry name" value="SDR"/>
</dbReference>
<comment type="caution">
    <text evidence="2">The sequence shown here is derived from an EMBL/GenBank/DDBJ whole genome shotgun (WGS) entry which is preliminary data.</text>
</comment>
<dbReference type="InterPro" id="IPR036291">
    <property type="entry name" value="NAD(P)-bd_dom_sf"/>
</dbReference>
<protein>
    <submittedName>
        <fullName evidence="2">SDR family oxidoreductase</fullName>
    </submittedName>
</protein>
<gene>
    <name evidence="2" type="ORF">K0T92_03600</name>
</gene>
<accession>A0ABS7D3S5</accession>
<dbReference type="Proteomes" id="UP000812277">
    <property type="component" value="Unassembled WGS sequence"/>
</dbReference>
<dbReference type="PANTHER" id="PTHR42879">
    <property type="entry name" value="3-OXOACYL-(ACYL-CARRIER-PROTEIN) REDUCTASE"/>
    <property type="match status" value="1"/>
</dbReference>
<proteinExistence type="inferred from homology"/>
<dbReference type="RefSeq" id="WP_219871021.1">
    <property type="nucleotide sequence ID" value="NZ_JAHZIJ010000001.1"/>
</dbReference>
<name>A0ABS7D3S5_9BACL</name>
<dbReference type="EMBL" id="JAHZIJ010000001">
    <property type="protein sequence ID" value="MBW7473828.1"/>
    <property type="molecule type" value="Genomic_DNA"/>
</dbReference>
<dbReference type="InterPro" id="IPR002347">
    <property type="entry name" value="SDR_fam"/>
</dbReference>
<comment type="similarity">
    <text evidence="1">Belongs to the short-chain dehydrogenases/reductases (SDR) family.</text>
</comment>
<dbReference type="PRINTS" id="PR00080">
    <property type="entry name" value="SDRFAMILY"/>
</dbReference>
<keyword evidence="3" id="KW-1185">Reference proteome</keyword>
<reference evidence="2 3" key="1">
    <citation type="submission" date="2021-07" db="EMBL/GenBank/DDBJ databases">
        <title>Paenibacillus radiodurans sp. nov., isolated from the southeastern edge of Tengger Desert.</title>
        <authorList>
            <person name="Zhang G."/>
        </authorList>
    </citation>
    <scope>NUCLEOTIDE SEQUENCE [LARGE SCALE GENOMIC DNA]</scope>
    <source>
        <strain evidence="2 3">DT7-4</strain>
    </source>
</reference>